<evidence type="ECO:0000259" key="2">
    <source>
        <dbReference type="PROSITE" id="PS50822"/>
    </source>
</evidence>
<dbReference type="Pfam" id="PF02171">
    <property type="entry name" value="Piwi"/>
    <property type="match status" value="1"/>
</dbReference>
<dbReference type="SMART" id="SM00950">
    <property type="entry name" value="Piwi"/>
    <property type="match status" value="1"/>
</dbReference>
<dbReference type="GO" id="GO:0003676">
    <property type="term" value="F:nucleic acid binding"/>
    <property type="evidence" value="ECO:0007669"/>
    <property type="project" value="InterPro"/>
</dbReference>
<dbReference type="InterPro" id="IPR012337">
    <property type="entry name" value="RNaseH-like_sf"/>
</dbReference>
<evidence type="ECO:0000256" key="1">
    <source>
        <dbReference type="SAM" id="MobiDB-lite"/>
    </source>
</evidence>
<accession>A0A1D2N1J8</accession>
<feature type="region of interest" description="Disordered" evidence="1">
    <location>
        <begin position="162"/>
        <end position="186"/>
    </location>
</feature>
<organism evidence="3 4">
    <name type="scientific">Orchesella cincta</name>
    <name type="common">Springtail</name>
    <name type="synonym">Podura cincta</name>
    <dbReference type="NCBI Taxonomy" id="48709"/>
    <lineage>
        <taxon>Eukaryota</taxon>
        <taxon>Metazoa</taxon>
        <taxon>Ecdysozoa</taxon>
        <taxon>Arthropoda</taxon>
        <taxon>Hexapoda</taxon>
        <taxon>Collembola</taxon>
        <taxon>Entomobryomorpha</taxon>
        <taxon>Entomobryoidea</taxon>
        <taxon>Orchesellidae</taxon>
        <taxon>Orchesellinae</taxon>
        <taxon>Orchesella</taxon>
    </lineage>
</organism>
<comment type="caution">
    <text evidence="3">The sequence shown here is derived from an EMBL/GenBank/DDBJ whole genome shotgun (WGS) entry which is preliminary data.</text>
</comment>
<sequence>MSICTKLVIQMNAKGGGEPWGMGMPDALKIPWCLDMMFITERLETRGDSVAAMTATFSPSVGRCYSKVEKLPSREEVATKVADMFDDCIRKYFKKNQTLPDRIMMYRDGVGEGQLRDVYEQELVGIKASIALRYNQKNTALPKLTYIVVNKRINTRFFAKGRGDPYMNPPPGTVVDDTVTRPERQV</sequence>
<dbReference type="EMBL" id="LJIJ01000312">
    <property type="protein sequence ID" value="ODM98914.1"/>
    <property type="molecule type" value="Genomic_DNA"/>
</dbReference>
<dbReference type="Proteomes" id="UP000094527">
    <property type="component" value="Unassembled WGS sequence"/>
</dbReference>
<dbReference type="SUPFAM" id="SSF53098">
    <property type="entry name" value="Ribonuclease H-like"/>
    <property type="match status" value="1"/>
</dbReference>
<proteinExistence type="predicted"/>
<dbReference type="OrthoDB" id="445936at2759"/>
<dbReference type="OMA" id="KNHHTKI"/>
<reference evidence="3 4" key="1">
    <citation type="journal article" date="2016" name="Genome Biol. Evol.">
        <title>Gene Family Evolution Reflects Adaptation to Soil Environmental Stressors in the Genome of the Collembolan Orchesella cincta.</title>
        <authorList>
            <person name="Faddeeva-Vakhrusheva A."/>
            <person name="Derks M.F."/>
            <person name="Anvar S.Y."/>
            <person name="Agamennone V."/>
            <person name="Suring W."/>
            <person name="Smit S."/>
            <person name="van Straalen N.M."/>
            <person name="Roelofs D."/>
        </authorList>
    </citation>
    <scope>NUCLEOTIDE SEQUENCE [LARGE SCALE GENOMIC DNA]</scope>
    <source>
        <tissue evidence="3">Mixed pool</tissue>
    </source>
</reference>
<dbReference type="Gene3D" id="3.30.420.10">
    <property type="entry name" value="Ribonuclease H-like superfamily/Ribonuclease H"/>
    <property type="match status" value="1"/>
</dbReference>
<feature type="domain" description="Piwi" evidence="2">
    <location>
        <begin position="1"/>
        <end position="186"/>
    </location>
</feature>
<keyword evidence="4" id="KW-1185">Reference proteome</keyword>
<dbReference type="PROSITE" id="PS50822">
    <property type="entry name" value="PIWI"/>
    <property type="match status" value="1"/>
</dbReference>
<dbReference type="AlphaFoldDB" id="A0A1D2N1J8"/>
<protein>
    <submittedName>
        <fullName evidence="3">Piwi-like protein 1</fullName>
    </submittedName>
</protein>
<evidence type="ECO:0000313" key="4">
    <source>
        <dbReference type="Proteomes" id="UP000094527"/>
    </source>
</evidence>
<evidence type="ECO:0000313" key="3">
    <source>
        <dbReference type="EMBL" id="ODM98914.1"/>
    </source>
</evidence>
<dbReference type="InterPro" id="IPR036397">
    <property type="entry name" value="RNaseH_sf"/>
</dbReference>
<name>A0A1D2N1J8_ORCCI</name>
<gene>
    <name evidence="3" type="ORF">Ocin01_07769</name>
</gene>
<dbReference type="InterPro" id="IPR003165">
    <property type="entry name" value="Piwi"/>
</dbReference>
<dbReference type="STRING" id="48709.A0A1D2N1J8"/>
<dbReference type="PANTHER" id="PTHR22891">
    <property type="entry name" value="EUKARYOTIC TRANSLATION INITIATION FACTOR 2C"/>
    <property type="match status" value="1"/>
</dbReference>